<reference evidence="1 2" key="1">
    <citation type="submission" date="2017-04" db="EMBL/GenBank/DDBJ databases">
        <authorList>
            <person name="Varghese N."/>
            <person name="Submissions S."/>
        </authorList>
    </citation>
    <scope>NUCLEOTIDE SEQUENCE [LARGE SCALE GENOMIC DNA]</scope>
    <source>
        <strain evidence="1 2">J3</strain>
    </source>
</reference>
<protein>
    <recommendedName>
        <fullName evidence="3">Nucleotidyltransferase domain-containing protein</fullName>
    </recommendedName>
</protein>
<dbReference type="EMBL" id="FXAV01000003">
    <property type="protein sequence ID" value="SMG24144.1"/>
    <property type="molecule type" value="Genomic_DNA"/>
</dbReference>
<keyword evidence="2" id="KW-1185">Reference proteome</keyword>
<evidence type="ECO:0000313" key="1">
    <source>
        <dbReference type="EMBL" id="SMG24144.1"/>
    </source>
</evidence>
<accession>A0ABY1M7R8</accession>
<name>A0ABY1M7R8_RHORH</name>
<evidence type="ECO:0000313" key="2">
    <source>
        <dbReference type="Proteomes" id="UP000193566"/>
    </source>
</evidence>
<sequence length="265" mass="28640">MMPNIDVGRYLEALVKAARDVLDTEFVGAYAAGSLPLDAFHLGRSDIDIALLCRDPLNEAVKRELITRLRHSALPCPARGLELVVYTAAAAQSGTGEPGFELELNDGPAMAFRQTLRPADRPAADGTFWYGLDRSILHQSGRVLAGPPASEAFAELPPETLRSLLVDSLRWWMALLGPAGDRPAPGADDAVLGACRALVRHRYGRWLSKVDAGRRLLEVGYEPAETIELSIAARSGRESPPSGRQARTFQEGVLHELLAATDQPA</sequence>
<comment type="caution">
    <text evidence="1">The sequence shown here is derived from an EMBL/GenBank/DDBJ whole genome shotgun (WGS) entry which is preliminary data.</text>
</comment>
<gene>
    <name evidence="1" type="ORF">SAMN02745947_01428</name>
</gene>
<dbReference type="Proteomes" id="UP000193566">
    <property type="component" value="Unassembled WGS sequence"/>
</dbReference>
<evidence type="ECO:0008006" key="3">
    <source>
        <dbReference type="Google" id="ProtNLM"/>
    </source>
</evidence>
<dbReference type="SUPFAM" id="SSF81301">
    <property type="entry name" value="Nucleotidyltransferase"/>
    <property type="match status" value="1"/>
</dbReference>
<dbReference type="InterPro" id="IPR043519">
    <property type="entry name" value="NT_sf"/>
</dbReference>
<organism evidence="1 2">
    <name type="scientific">Rhodococcus rhodochrous J3</name>
    <dbReference type="NCBI Taxonomy" id="903528"/>
    <lineage>
        <taxon>Bacteria</taxon>
        <taxon>Bacillati</taxon>
        <taxon>Actinomycetota</taxon>
        <taxon>Actinomycetes</taxon>
        <taxon>Mycobacteriales</taxon>
        <taxon>Nocardiaceae</taxon>
        <taxon>Rhodococcus</taxon>
    </lineage>
</organism>
<proteinExistence type="predicted"/>